<comment type="catalytic activity">
    <reaction evidence="11">
        <text>a 5,6-dihydrouridine in tRNA + NAD(+) = a uridine in tRNA + NADH + H(+)</text>
        <dbReference type="Rhea" id="RHEA:54452"/>
        <dbReference type="Rhea" id="RHEA-COMP:13339"/>
        <dbReference type="Rhea" id="RHEA-COMP:13887"/>
        <dbReference type="ChEBI" id="CHEBI:15378"/>
        <dbReference type="ChEBI" id="CHEBI:57540"/>
        <dbReference type="ChEBI" id="CHEBI:57945"/>
        <dbReference type="ChEBI" id="CHEBI:65315"/>
        <dbReference type="ChEBI" id="CHEBI:74443"/>
    </reaction>
</comment>
<dbReference type="OrthoDB" id="9764501at2"/>
<dbReference type="PANTHER" id="PTHR45846:SF1">
    <property type="entry name" value="TRNA-DIHYDROURIDINE(47) SYNTHASE [NAD(P)(+)]-LIKE"/>
    <property type="match status" value="1"/>
</dbReference>
<feature type="binding site" evidence="14">
    <location>
        <position position="170"/>
    </location>
    <ligand>
        <name>FMN</name>
        <dbReference type="ChEBI" id="CHEBI:58210"/>
    </ligand>
</feature>
<dbReference type="InterPro" id="IPR035587">
    <property type="entry name" value="DUS-like_FMN-bd"/>
</dbReference>
<dbReference type="InterPro" id="IPR001269">
    <property type="entry name" value="DUS_fam"/>
</dbReference>
<dbReference type="GO" id="GO:0017150">
    <property type="term" value="F:tRNA dihydrouridine synthase activity"/>
    <property type="evidence" value="ECO:0007669"/>
    <property type="project" value="InterPro"/>
</dbReference>
<sequence>MRIGSLELVNPVILAPMAGVTDLPFRLLAREMGCGLVYSEMISDKGLLYQNRHTLEMLKSHDRERPVAVQIFGADPACMAQAAKIVAATGAADVIDINMGCPTPKIVKNGEGSALLRQPESAYEIMAAVAAAVDLPVTVKIRKGWDDKSVNAVQMARLAERAGIAAIAVHGRTREQFYSGQADWGIIREVKQSVGIPVIGNGDVRSPQDAAQMLAQTNCDAIMIGRGSQGNPWLFKQVVHYLATGQFLAAPSLDERLTVLFRHLDRLVAYKGEYVGIREMRRHAAWYTKGLPHSAELRLRFNQAESEAEFRKILLQIPALTGLAYDGNH</sequence>
<keyword evidence="14" id="KW-0547">Nucleotide-binding</keyword>
<protein>
    <recommendedName>
        <fullName evidence="12">tRNA-dihydrouridine synthase</fullName>
        <ecNumber evidence="12">1.3.1.-</ecNumber>
    </recommendedName>
</protein>
<dbReference type="GO" id="GO:0050660">
    <property type="term" value="F:flavin adenine dinucleotide binding"/>
    <property type="evidence" value="ECO:0007669"/>
    <property type="project" value="InterPro"/>
</dbReference>
<dbReference type="AlphaFoldDB" id="A0A1G9V1G3"/>
<evidence type="ECO:0000256" key="9">
    <source>
        <dbReference type="ARBA" id="ARBA00023002"/>
    </source>
</evidence>
<reference evidence="16 17" key="1">
    <citation type="submission" date="2016-10" db="EMBL/GenBank/DDBJ databases">
        <authorList>
            <person name="de Groot N.N."/>
        </authorList>
    </citation>
    <scope>NUCLEOTIDE SEQUENCE [LARGE SCALE GENOMIC DNA]</scope>
    <source>
        <strain evidence="16 17">DSM 1736</strain>
    </source>
</reference>
<keyword evidence="5 12" id="KW-0288">FMN</keyword>
<dbReference type="Gene3D" id="1.10.1200.80">
    <property type="entry name" value="Putative flavin oxidoreducatase, domain 2"/>
    <property type="match status" value="1"/>
</dbReference>
<keyword evidence="7" id="KW-0521">NADP</keyword>
<dbReference type="PIRSF" id="PIRSF006621">
    <property type="entry name" value="Dus"/>
    <property type="match status" value="1"/>
</dbReference>
<evidence type="ECO:0000256" key="4">
    <source>
        <dbReference type="ARBA" id="ARBA00022630"/>
    </source>
</evidence>
<feature type="binding site" evidence="14">
    <location>
        <position position="70"/>
    </location>
    <ligand>
        <name>FMN</name>
        <dbReference type="ChEBI" id="CHEBI:58210"/>
    </ligand>
</feature>
<evidence type="ECO:0000256" key="13">
    <source>
        <dbReference type="PIRSR" id="PIRSR006621-1"/>
    </source>
</evidence>
<keyword evidence="8" id="KW-0694">RNA-binding</keyword>
<feature type="binding site" evidence="14">
    <location>
        <begin position="225"/>
        <end position="226"/>
    </location>
    <ligand>
        <name>FMN</name>
        <dbReference type="ChEBI" id="CHEBI:58210"/>
    </ligand>
</feature>
<keyword evidence="17" id="KW-1185">Reference proteome</keyword>
<comment type="catalytic activity">
    <reaction evidence="10">
        <text>a 5,6-dihydrouridine in tRNA + NADP(+) = a uridine in tRNA + NADPH + H(+)</text>
        <dbReference type="Rhea" id="RHEA:23624"/>
        <dbReference type="Rhea" id="RHEA-COMP:13339"/>
        <dbReference type="Rhea" id="RHEA-COMP:13887"/>
        <dbReference type="ChEBI" id="CHEBI:15378"/>
        <dbReference type="ChEBI" id="CHEBI:57783"/>
        <dbReference type="ChEBI" id="CHEBI:58349"/>
        <dbReference type="ChEBI" id="CHEBI:65315"/>
        <dbReference type="ChEBI" id="CHEBI:74443"/>
    </reaction>
</comment>
<name>A0A1G9V1G3_9FIRM</name>
<evidence type="ECO:0000313" key="16">
    <source>
        <dbReference type="EMBL" id="SDM65877.1"/>
    </source>
</evidence>
<dbReference type="EMBL" id="FNHB01000006">
    <property type="protein sequence ID" value="SDM65877.1"/>
    <property type="molecule type" value="Genomic_DNA"/>
</dbReference>
<evidence type="ECO:0000256" key="12">
    <source>
        <dbReference type="PIRNR" id="PIRNR006621"/>
    </source>
</evidence>
<evidence type="ECO:0000256" key="14">
    <source>
        <dbReference type="PIRSR" id="PIRSR006621-2"/>
    </source>
</evidence>
<dbReference type="NCBIfam" id="TIGR00737">
    <property type="entry name" value="nifR3_yhdG"/>
    <property type="match status" value="1"/>
</dbReference>
<dbReference type="Pfam" id="PF01207">
    <property type="entry name" value="Dus"/>
    <property type="match status" value="1"/>
</dbReference>
<feature type="binding site" evidence="14">
    <location>
        <position position="140"/>
    </location>
    <ligand>
        <name>FMN</name>
        <dbReference type="ChEBI" id="CHEBI:58210"/>
    </ligand>
</feature>
<evidence type="ECO:0000313" key="17">
    <source>
        <dbReference type="Proteomes" id="UP000214880"/>
    </source>
</evidence>
<evidence type="ECO:0000256" key="1">
    <source>
        <dbReference type="ARBA" id="ARBA00001917"/>
    </source>
</evidence>
<dbReference type="InterPro" id="IPR004652">
    <property type="entry name" value="DusB-like"/>
</dbReference>
<feature type="active site" description="Proton donor" evidence="13">
    <location>
        <position position="101"/>
    </location>
</feature>
<feature type="binding site" evidence="14">
    <location>
        <begin position="16"/>
        <end position="18"/>
    </location>
    <ligand>
        <name>FMN</name>
        <dbReference type="ChEBI" id="CHEBI:58210"/>
    </ligand>
</feature>
<dbReference type="Gene3D" id="3.20.20.70">
    <property type="entry name" value="Aldolase class I"/>
    <property type="match status" value="1"/>
</dbReference>
<evidence type="ECO:0000256" key="10">
    <source>
        <dbReference type="ARBA" id="ARBA00048205"/>
    </source>
</evidence>
<dbReference type="SUPFAM" id="SSF51395">
    <property type="entry name" value="FMN-linked oxidoreductases"/>
    <property type="match status" value="1"/>
</dbReference>
<dbReference type="InterPro" id="IPR024036">
    <property type="entry name" value="tRNA-dHydroUridine_Synthase_C"/>
</dbReference>
<keyword evidence="6 12" id="KW-0819">tRNA processing</keyword>
<gene>
    <name evidence="16" type="ORF">SAMN04488502_106134</name>
</gene>
<keyword evidence="4 12" id="KW-0285">Flavoprotein</keyword>
<evidence type="ECO:0000256" key="3">
    <source>
        <dbReference type="ARBA" id="ARBA00022555"/>
    </source>
</evidence>
<evidence type="ECO:0000259" key="15">
    <source>
        <dbReference type="Pfam" id="PF01207"/>
    </source>
</evidence>
<feature type="domain" description="DUS-like FMN-binding" evidence="15">
    <location>
        <begin position="13"/>
        <end position="316"/>
    </location>
</feature>
<evidence type="ECO:0000256" key="6">
    <source>
        <dbReference type="ARBA" id="ARBA00022694"/>
    </source>
</evidence>
<evidence type="ECO:0000256" key="8">
    <source>
        <dbReference type="ARBA" id="ARBA00022884"/>
    </source>
</evidence>
<dbReference type="InterPro" id="IPR013785">
    <property type="entry name" value="Aldolase_TIM"/>
</dbReference>
<accession>A0A1G9V1G3</accession>
<keyword evidence="9 12" id="KW-0560">Oxidoreductase</keyword>
<keyword evidence="3" id="KW-0820">tRNA-binding</keyword>
<dbReference type="STRING" id="146817.SAMN04488502_106134"/>
<proteinExistence type="inferred from homology"/>
<dbReference type="PANTHER" id="PTHR45846">
    <property type="entry name" value="TRNA-DIHYDROURIDINE(47) SYNTHASE [NAD(P)(+)]-LIKE"/>
    <property type="match status" value="1"/>
</dbReference>
<dbReference type="GO" id="GO:0000049">
    <property type="term" value="F:tRNA binding"/>
    <property type="evidence" value="ECO:0007669"/>
    <property type="project" value="UniProtKB-KW"/>
</dbReference>
<evidence type="ECO:0000256" key="7">
    <source>
        <dbReference type="ARBA" id="ARBA00022857"/>
    </source>
</evidence>
<dbReference type="Proteomes" id="UP000214880">
    <property type="component" value="Unassembled WGS sequence"/>
</dbReference>
<comment type="function">
    <text evidence="2 12">Catalyzes the synthesis of 5,6-dihydrouridine (D), a modified base found in the D-loop of most tRNAs, via the reduction of the C5-C6 double bond in target uridines.</text>
</comment>
<dbReference type="InterPro" id="IPR018517">
    <property type="entry name" value="tRNA_hU_synthase_CS"/>
</dbReference>
<evidence type="ECO:0000256" key="2">
    <source>
        <dbReference type="ARBA" id="ARBA00002790"/>
    </source>
</evidence>
<dbReference type="CDD" id="cd02801">
    <property type="entry name" value="DUS_like_FMN"/>
    <property type="match status" value="1"/>
</dbReference>
<evidence type="ECO:0000256" key="11">
    <source>
        <dbReference type="ARBA" id="ARBA00048802"/>
    </source>
</evidence>
<evidence type="ECO:0000256" key="5">
    <source>
        <dbReference type="ARBA" id="ARBA00022643"/>
    </source>
</evidence>
<comment type="similarity">
    <text evidence="12">Belongs to the dus family.</text>
</comment>
<dbReference type="RefSeq" id="WP_092073702.1">
    <property type="nucleotide sequence ID" value="NZ_FNHB01000006.1"/>
</dbReference>
<comment type="cofactor">
    <cofactor evidence="1 12 14">
        <name>FMN</name>
        <dbReference type="ChEBI" id="CHEBI:58210"/>
    </cofactor>
</comment>
<dbReference type="PROSITE" id="PS01136">
    <property type="entry name" value="UPF0034"/>
    <property type="match status" value="1"/>
</dbReference>
<organism evidence="16 17">
    <name type="scientific">Dendrosporobacter quercicolus</name>
    <dbReference type="NCBI Taxonomy" id="146817"/>
    <lineage>
        <taxon>Bacteria</taxon>
        <taxon>Bacillati</taxon>
        <taxon>Bacillota</taxon>
        <taxon>Negativicutes</taxon>
        <taxon>Selenomonadales</taxon>
        <taxon>Sporomusaceae</taxon>
        <taxon>Dendrosporobacter</taxon>
    </lineage>
</organism>
<dbReference type="EC" id="1.3.1.-" evidence="12"/>